<dbReference type="PANTHER" id="PTHR35293:SF12">
    <property type="entry name" value="EXPRESSED PROTEIN"/>
    <property type="match status" value="1"/>
</dbReference>
<evidence type="ECO:0000313" key="11">
    <source>
        <dbReference type="EMBL" id="KAK8916998.1"/>
    </source>
</evidence>
<comment type="similarity">
    <text evidence="8">Belongs to the plant egg cell-secreted peptide family.</text>
</comment>
<dbReference type="Proteomes" id="UP001418222">
    <property type="component" value="Unassembled WGS sequence"/>
</dbReference>
<evidence type="ECO:0000313" key="12">
    <source>
        <dbReference type="Proteomes" id="UP001418222"/>
    </source>
</evidence>
<dbReference type="EMBL" id="JBBWWQ010000020">
    <property type="protein sequence ID" value="KAK8916998.1"/>
    <property type="molecule type" value="Genomic_DNA"/>
</dbReference>
<proteinExistence type="inferred from homology"/>
<dbReference type="AlphaFoldDB" id="A0AAP0AWJ7"/>
<sequence length="132" mass="14232">MPSLYRPLLLLFVLLLSHAQARQAALRPLEARLFAAADGGEGGAGVVGCWEAMMELRSCSNEIVLFFLNGESYLTLPCCRAIRLITRSCWPAMLSTLGFTSEEADILRGYCDAETAPPMLPDGALPPATAMP</sequence>
<comment type="subcellular location">
    <subcellularLocation>
        <location evidence="1">Cytoplasmic vesicle</location>
    </subcellularLocation>
    <subcellularLocation>
        <location evidence="2">Secreted</location>
    </subcellularLocation>
</comment>
<dbReference type="GO" id="GO:0005576">
    <property type="term" value="C:extracellular region"/>
    <property type="evidence" value="ECO:0007669"/>
    <property type="project" value="UniProtKB-SubCell"/>
</dbReference>
<gene>
    <name evidence="11" type="primary">EC1.2</name>
    <name evidence="11" type="ORF">KSP39_PZI022514</name>
</gene>
<name>A0AAP0AWJ7_9ASPA</name>
<evidence type="ECO:0000256" key="1">
    <source>
        <dbReference type="ARBA" id="ARBA00004541"/>
    </source>
</evidence>
<keyword evidence="3" id="KW-0964">Secreted</keyword>
<evidence type="ECO:0000256" key="8">
    <source>
        <dbReference type="ARBA" id="ARBA00034484"/>
    </source>
</evidence>
<comment type="caution">
    <text evidence="11">The sequence shown here is derived from an EMBL/GenBank/DDBJ whole genome shotgun (WGS) entry which is preliminary data.</text>
</comment>
<evidence type="ECO:0000256" key="6">
    <source>
        <dbReference type="ARBA" id="ARBA00023329"/>
    </source>
</evidence>
<evidence type="ECO:0000256" key="2">
    <source>
        <dbReference type="ARBA" id="ARBA00004613"/>
    </source>
</evidence>
<keyword evidence="4 9" id="KW-0732">Signal</keyword>
<evidence type="ECO:0000256" key="5">
    <source>
        <dbReference type="ARBA" id="ARBA00023279"/>
    </source>
</evidence>
<keyword evidence="6" id="KW-0968">Cytoplasmic vesicle</keyword>
<dbReference type="GO" id="GO:2000008">
    <property type="term" value="P:regulation of protein localization to cell surface"/>
    <property type="evidence" value="ECO:0007669"/>
    <property type="project" value="UniProtKB-ARBA"/>
</dbReference>
<evidence type="ECO:0000256" key="9">
    <source>
        <dbReference type="SAM" id="SignalP"/>
    </source>
</evidence>
<dbReference type="GO" id="GO:0009567">
    <property type="term" value="P:double fertilization forming a zygote and endosperm"/>
    <property type="evidence" value="ECO:0007669"/>
    <property type="project" value="InterPro"/>
</dbReference>
<dbReference type="PANTHER" id="PTHR35293">
    <property type="entry name" value="EGG CELL-SECRETED PROTEIN 1.5"/>
    <property type="match status" value="1"/>
</dbReference>
<accession>A0AAP0AWJ7</accession>
<keyword evidence="5" id="KW-0278">Fertilization</keyword>
<evidence type="ECO:0000259" key="10">
    <source>
        <dbReference type="Pfam" id="PF05617"/>
    </source>
</evidence>
<keyword evidence="12" id="KW-1185">Reference proteome</keyword>
<dbReference type="InterPro" id="IPR008502">
    <property type="entry name" value="Prolamin-like"/>
</dbReference>
<evidence type="ECO:0000256" key="7">
    <source>
        <dbReference type="ARBA" id="ARBA00034457"/>
    </source>
</evidence>
<dbReference type="Pfam" id="PF05617">
    <property type="entry name" value="Prolamin_like"/>
    <property type="match status" value="1"/>
</dbReference>
<protein>
    <submittedName>
        <fullName evidence="11">Egg cell-secreted protein 1.2</fullName>
    </submittedName>
</protein>
<feature type="domain" description="Prolamin-like" evidence="10">
    <location>
        <begin position="49"/>
        <end position="112"/>
    </location>
</feature>
<dbReference type="InterPro" id="IPR044711">
    <property type="entry name" value="EC11-15"/>
</dbReference>
<feature type="signal peptide" evidence="9">
    <location>
        <begin position="1"/>
        <end position="21"/>
    </location>
</feature>
<organism evidence="11 12">
    <name type="scientific">Platanthera zijinensis</name>
    <dbReference type="NCBI Taxonomy" id="2320716"/>
    <lineage>
        <taxon>Eukaryota</taxon>
        <taxon>Viridiplantae</taxon>
        <taxon>Streptophyta</taxon>
        <taxon>Embryophyta</taxon>
        <taxon>Tracheophyta</taxon>
        <taxon>Spermatophyta</taxon>
        <taxon>Magnoliopsida</taxon>
        <taxon>Liliopsida</taxon>
        <taxon>Asparagales</taxon>
        <taxon>Orchidaceae</taxon>
        <taxon>Orchidoideae</taxon>
        <taxon>Orchideae</taxon>
        <taxon>Orchidinae</taxon>
        <taxon>Platanthera</taxon>
    </lineage>
</organism>
<feature type="chain" id="PRO_5042986436" evidence="9">
    <location>
        <begin position="22"/>
        <end position="132"/>
    </location>
</feature>
<reference evidence="11 12" key="1">
    <citation type="journal article" date="2022" name="Nat. Plants">
        <title>Genomes of leafy and leafless Platanthera orchids illuminate the evolution of mycoheterotrophy.</title>
        <authorList>
            <person name="Li M.H."/>
            <person name="Liu K.W."/>
            <person name="Li Z."/>
            <person name="Lu H.C."/>
            <person name="Ye Q.L."/>
            <person name="Zhang D."/>
            <person name="Wang J.Y."/>
            <person name="Li Y.F."/>
            <person name="Zhong Z.M."/>
            <person name="Liu X."/>
            <person name="Yu X."/>
            <person name="Liu D.K."/>
            <person name="Tu X.D."/>
            <person name="Liu B."/>
            <person name="Hao Y."/>
            <person name="Liao X.Y."/>
            <person name="Jiang Y.T."/>
            <person name="Sun W.H."/>
            <person name="Chen J."/>
            <person name="Chen Y.Q."/>
            <person name="Ai Y."/>
            <person name="Zhai J.W."/>
            <person name="Wu S.S."/>
            <person name="Zhou Z."/>
            <person name="Hsiao Y.Y."/>
            <person name="Wu W.L."/>
            <person name="Chen Y.Y."/>
            <person name="Lin Y.F."/>
            <person name="Hsu J.L."/>
            <person name="Li C.Y."/>
            <person name="Wang Z.W."/>
            <person name="Zhao X."/>
            <person name="Zhong W.Y."/>
            <person name="Ma X.K."/>
            <person name="Ma L."/>
            <person name="Huang J."/>
            <person name="Chen G.Z."/>
            <person name="Huang M.Z."/>
            <person name="Huang L."/>
            <person name="Peng D.H."/>
            <person name="Luo Y.B."/>
            <person name="Zou S.Q."/>
            <person name="Chen S.P."/>
            <person name="Lan S."/>
            <person name="Tsai W.C."/>
            <person name="Van de Peer Y."/>
            <person name="Liu Z.J."/>
        </authorList>
    </citation>
    <scope>NUCLEOTIDE SEQUENCE [LARGE SCALE GENOMIC DNA]</scope>
    <source>
        <strain evidence="11">Lor287</strain>
    </source>
</reference>
<comment type="function">
    <text evidence="7">Involved in the regulation of gamete interactions during the double fertilization and to prevent multiple-pollen tube attraction; mediates the redistribution of the gamete fusogen HAP2/GCS1 to the cell surface after secretion upon sperm arrival.</text>
</comment>
<evidence type="ECO:0000256" key="4">
    <source>
        <dbReference type="ARBA" id="ARBA00022729"/>
    </source>
</evidence>
<dbReference type="GO" id="GO:0080155">
    <property type="term" value="P:regulation of double fertilization forming a zygote and endosperm"/>
    <property type="evidence" value="ECO:0007669"/>
    <property type="project" value="UniProtKB-ARBA"/>
</dbReference>
<evidence type="ECO:0000256" key="3">
    <source>
        <dbReference type="ARBA" id="ARBA00022525"/>
    </source>
</evidence>
<dbReference type="GO" id="GO:0031410">
    <property type="term" value="C:cytoplasmic vesicle"/>
    <property type="evidence" value="ECO:0007669"/>
    <property type="project" value="UniProtKB-SubCell"/>
</dbReference>